<keyword evidence="4" id="KW-1185">Reference proteome</keyword>
<sequence length="288" mass="31040">MRMVFGLVLIVGLGLAGFAVYMAQGYINRTQIELARERAARKPPEPTVTVYVAKEKLDYGTKLTKDEVVAIQWPARFVPPKAFTELEGQDPGKALFNPDDLRPRYVSRLIGKFEPLLHSNITLPGQDPGITSRLTPGMRAFAIKVDVASGVSGFLRPNDRVDVYWTGQSSNRSGDLTRLIEAGVKIIAVDQKAGGDIGPGAIIARTVTVEATQQQVAVLAQAQATGRLALSLVGTRDDSKSRPIEVDRSALLGIEDAPAPAPVAKKKVCTVKQRNGSNVVEVEIPCTN</sequence>
<dbReference type="Proteomes" id="UP000634647">
    <property type="component" value="Unassembled WGS sequence"/>
</dbReference>
<evidence type="ECO:0000313" key="3">
    <source>
        <dbReference type="EMBL" id="SDX47325.1"/>
    </source>
</evidence>
<reference evidence="2" key="1">
    <citation type="journal article" date="2014" name="Int. J. Syst. Evol. Microbiol.">
        <title>Complete genome sequence of Corynebacterium casei LMG S-19264T (=DSM 44701T), isolated from a smear-ripened cheese.</title>
        <authorList>
            <consortium name="US DOE Joint Genome Institute (JGI-PGF)"/>
            <person name="Walter F."/>
            <person name="Albersmeier A."/>
            <person name="Kalinowski J."/>
            <person name="Ruckert C."/>
        </authorList>
    </citation>
    <scope>NUCLEOTIDE SEQUENCE</scope>
    <source>
        <strain evidence="2">CGMCC 1.10859</strain>
    </source>
</reference>
<reference evidence="3 4" key="2">
    <citation type="submission" date="2016-10" db="EMBL/GenBank/DDBJ databases">
        <authorList>
            <person name="Varghese N."/>
            <person name="Submissions S."/>
        </authorList>
    </citation>
    <scope>NUCLEOTIDE SEQUENCE [LARGE SCALE GENOMIC DNA]</scope>
    <source>
        <strain evidence="3 4">DSM 24802</strain>
    </source>
</reference>
<name>A0AAN5A1P8_9RHOB</name>
<dbReference type="EMBL" id="FNOB01000017">
    <property type="protein sequence ID" value="SDX47325.1"/>
    <property type="molecule type" value="Genomic_DNA"/>
</dbReference>
<gene>
    <name evidence="2" type="ORF">GCM10008024_32700</name>
    <name evidence="3" type="ORF">SAMN05444006_11730</name>
</gene>
<comment type="caution">
    <text evidence="2">The sequence shown here is derived from an EMBL/GenBank/DDBJ whole genome shotgun (WGS) entry which is preliminary data.</text>
</comment>
<evidence type="ECO:0000259" key="1">
    <source>
        <dbReference type="Pfam" id="PF16976"/>
    </source>
</evidence>
<evidence type="ECO:0000313" key="5">
    <source>
        <dbReference type="Proteomes" id="UP000634647"/>
    </source>
</evidence>
<protein>
    <submittedName>
        <fullName evidence="2 3">Pilus assembly protein CpaB</fullName>
    </submittedName>
</protein>
<accession>A0AAN5A1P8</accession>
<dbReference type="Pfam" id="PF16976">
    <property type="entry name" value="RcpC"/>
    <property type="match status" value="1"/>
</dbReference>
<dbReference type="EMBL" id="BNAB01000018">
    <property type="protein sequence ID" value="GHE04681.1"/>
    <property type="molecule type" value="Genomic_DNA"/>
</dbReference>
<proteinExistence type="predicted"/>
<dbReference type="RefSeq" id="WP_035837827.1">
    <property type="nucleotide sequence ID" value="NZ_BNAB01000018.1"/>
</dbReference>
<dbReference type="InterPro" id="IPR017592">
    <property type="entry name" value="Pilus_assmbl_Flp-typ_CpaB"/>
</dbReference>
<dbReference type="AlphaFoldDB" id="A0AAN5A1P8"/>
<evidence type="ECO:0000313" key="2">
    <source>
        <dbReference type="EMBL" id="GHE04681.1"/>
    </source>
</evidence>
<evidence type="ECO:0000313" key="4">
    <source>
        <dbReference type="Proteomes" id="UP000199541"/>
    </source>
</evidence>
<organism evidence="2 5">
    <name type="scientific">Allgaiera indica</name>
    <dbReference type="NCBI Taxonomy" id="765699"/>
    <lineage>
        <taxon>Bacteria</taxon>
        <taxon>Pseudomonadati</taxon>
        <taxon>Pseudomonadota</taxon>
        <taxon>Alphaproteobacteria</taxon>
        <taxon>Rhodobacterales</taxon>
        <taxon>Paracoccaceae</taxon>
        <taxon>Allgaiera</taxon>
    </lineage>
</organism>
<dbReference type="CDD" id="cd11614">
    <property type="entry name" value="SAF_CpaB_FlgA_like"/>
    <property type="match status" value="1"/>
</dbReference>
<dbReference type="Proteomes" id="UP000199541">
    <property type="component" value="Unassembled WGS sequence"/>
</dbReference>
<feature type="domain" description="Flp pilus assembly protein RcpC/CpaB" evidence="1">
    <location>
        <begin position="131"/>
        <end position="232"/>
    </location>
</feature>
<dbReference type="InterPro" id="IPR031571">
    <property type="entry name" value="RcpC_dom"/>
</dbReference>
<reference evidence="2" key="3">
    <citation type="submission" date="2023-06" db="EMBL/GenBank/DDBJ databases">
        <authorList>
            <person name="Sun Q."/>
            <person name="Zhou Y."/>
        </authorList>
    </citation>
    <scope>NUCLEOTIDE SEQUENCE</scope>
    <source>
        <strain evidence="2">CGMCC 1.10859</strain>
    </source>
</reference>
<dbReference type="NCBIfam" id="TIGR03177">
    <property type="entry name" value="pilus_cpaB"/>
    <property type="match status" value="1"/>
</dbReference>